<name>A0A0G4GMC0_VITBC</name>
<evidence type="ECO:0000256" key="5">
    <source>
        <dbReference type="ARBA" id="ARBA00022605"/>
    </source>
</evidence>
<dbReference type="Proteomes" id="UP000041254">
    <property type="component" value="Unassembled WGS sequence"/>
</dbReference>
<evidence type="ECO:0000256" key="10">
    <source>
        <dbReference type="ARBA" id="ARBA00023268"/>
    </source>
</evidence>
<evidence type="ECO:0000256" key="2">
    <source>
        <dbReference type="ARBA" id="ARBA00001460"/>
    </source>
</evidence>
<dbReference type="GO" id="GO:0000105">
    <property type="term" value="P:L-histidine biosynthetic process"/>
    <property type="evidence" value="ECO:0007669"/>
    <property type="project" value="UniProtKB-UniPathway"/>
</dbReference>
<dbReference type="SUPFAM" id="SSF101386">
    <property type="entry name" value="all-alpha NTP pyrophosphatases"/>
    <property type="match status" value="1"/>
</dbReference>
<dbReference type="InterPro" id="IPR038019">
    <property type="entry name" value="PRib_AMP_CycHydrolase_sf"/>
</dbReference>
<keyword evidence="8" id="KW-0067">ATP-binding</keyword>
<accession>A0A0G4GMC0</accession>
<dbReference type="GO" id="GO:0004635">
    <property type="term" value="F:phosphoribosyl-AMP cyclohydrolase activity"/>
    <property type="evidence" value="ECO:0007669"/>
    <property type="project" value="UniProtKB-EC"/>
</dbReference>
<dbReference type="STRING" id="1169540.A0A0G4GMC0"/>
<keyword evidence="9" id="KW-0368">Histidine biosynthesis</keyword>
<dbReference type="InterPro" id="IPR002496">
    <property type="entry name" value="PRib_AMP_CycHydrolase_dom"/>
</dbReference>
<dbReference type="Gene3D" id="1.10.287.1080">
    <property type="entry name" value="MazG-like"/>
    <property type="match status" value="1"/>
</dbReference>
<evidence type="ECO:0000313" key="13">
    <source>
        <dbReference type="Proteomes" id="UP000041254"/>
    </source>
</evidence>
<dbReference type="VEuPathDB" id="CryptoDB:Vbra_10108"/>
<dbReference type="InterPro" id="IPR021130">
    <property type="entry name" value="PRib-ATP_PPHydrolase-like"/>
</dbReference>
<dbReference type="Pfam" id="PF01503">
    <property type="entry name" value="PRA-PH"/>
    <property type="match status" value="1"/>
</dbReference>
<dbReference type="CDD" id="cd11546">
    <property type="entry name" value="NTP-PPase_His4"/>
    <property type="match status" value="1"/>
</dbReference>
<dbReference type="EMBL" id="CDMY01000718">
    <property type="protein sequence ID" value="CEM31335.1"/>
    <property type="molecule type" value="Genomic_DNA"/>
</dbReference>
<evidence type="ECO:0000313" key="12">
    <source>
        <dbReference type="EMBL" id="CEM31335.1"/>
    </source>
</evidence>
<dbReference type="UniPathway" id="UPA00031">
    <property type="reaction ID" value="UER00007"/>
</dbReference>
<keyword evidence="13" id="KW-1185">Reference proteome</keyword>
<evidence type="ECO:0000256" key="4">
    <source>
        <dbReference type="ARBA" id="ARBA00005204"/>
    </source>
</evidence>
<dbReference type="NCBIfam" id="TIGR03188">
    <property type="entry name" value="histidine_hisI"/>
    <property type="match status" value="1"/>
</dbReference>
<dbReference type="GO" id="GO:0005524">
    <property type="term" value="F:ATP binding"/>
    <property type="evidence" value="ECO:0007669"/>
    <property type="project" value="UniProtKB-KW"/>
</dbReference>
<dbReference type="InterPro" id="IPR008179">
    <property type="entry name" value="HisE"/>
</dbReference>
<keyword evidence="10" id="KW-0511">Multifunctional enzyme</keyword>
<dbReference type="Pfam" id="PF01502">
    <property type="entry name" value="PRA-CH"/>
    <property type="match status" value="1"/>
</dbReference>
<evidence type="ECO:0000256" key="8">
    <source>
        <dbReference type="ARBA" id="ARBA00022840"/>
    </source>
</evidence>
<dbReference type="OrthoDB" id="1703565at2759"/>
<dbReference type="PANTHER" id="PTHR42945:SF1">
    <property type="entry name" value="HISTIDINE BIOSYNTHESIS BIFUNCTIONAL PROTEIN HIS7"/>
    <property type="match status" value="1"/>
</dbReference>
<reference evidence="12 13" key="1">
    <citation type="submission" date="2014-11" db="EMBL/GenBank/DDBJ databases">
        <authorList>
            <person name="Zhu J."/>
            <person name="Qi W."/>
            <person name="Song R."/>
        </authorList>
    </citation>
    <scope>NUCLEOTIDE SEQUENCE [LARGE SCALE GENOMIC DNA]</scope>
</reference>
<feature type="domain" description="Phosphoribosyl-AMP cyclohydrolase" evidence="11">
    <location>
        <begin position="269"/>
        <end position="343"/>
    </location>
</feature>
<comment type="pathway">
    <text evidence="3">Amino-acid biosynthesis; L-histidine biosynthesis; L-histidine from 5-phospho-alpha-D-ribose 1-diphosphate: step 3/9.</text>
</comment>
<organism evidence="12 13">
    <name type="scientific">Vitrella brassicaformis (strain CCMP3155)</name>
    <dbReference type="NCBI Taxonomy" id="1169540"/>
    <lineage>
        <taxon>Eukaryota</taxon>
        <taxon>Sar</taxon>
        <taxon>Alveolata</taxon>
        <taxon>Colpodellida</taxon>
        <taxon>Vitrellaceae</taxon>
        <taxon>Vitrella</taxon>
    </lineage>
</organism>
<comment type="pathway">
    <text evidence="4">Amino-acid biosynthesis; L-histidine biosynthesis; L-histidine from 5-phospho-alpha-D-ribose 1-diphosphate: step 2/9.</text>
</comment>
<gene>
    <name evidence="12" type="ORF">Vbra_10108</name>
</gene>
<protein>
    <recommendedName>
        <fullName evidence="11">Phosphoribosyl-AMP cyclohydrolase domain-containing protein</fullName>
    </recommendedName>
</protein>
<evidence type="ECO:0000256" key="3">
    <source>
        <dbReference type="ARBA" id="ARBA00005169"/>
    </source>
</evidence>
<dbReference type="InParanoid" id="A0A0G4GMC0"/>
<evidence type="ECO:0000259" key="11">
    <source>
        <dbReference type="Pfam" id="PF01502"/>
    </source>
</evidence>
<proteinExistence type="predicted"/>
<keyword evidence="5" id="KW-0028">Amino-acid biosynthesis</keyword>
<evidence type="ECO:0000256" key="7">
    <source>
        <dbReference type="ARBA" id="ARBA00022801"/>
    </source>
</evidence>
<keyword evidence="7" id="KW-0378">Hydrolase</keyword>
<evidence type="ECO:0000256" key="9">
    <source>
        <dbReference type="ARBA" id="ARBA00023102"/>
    </source>
</evidence>
<dbReference type="GO" id="GO:0004636">
    <property type="term" value="F:phosphoribosyl-ATP diphosphatase activity"/>
    <property type="evidence" value="ECO:0007669"/>
    <property type="project" value="UniProtKB-EC"/>
</dbReference>
<comment type="catalytic activity">
    <reaction evidence="2">
        <text>1-(5-phospho-beta-D-ribosyl)-ATP + H2O = 1-(5-phospho-beta-D-ribosyl)-5'-AMP + diphosphate + H(+)</text>
        <dbReference type="Rhea" id="RHEA:22828"/>
        <dbReference type="ChEBI" id="CHEBI:15377"/>
        <dbReference type="ChEBI" id="CHEBI:15378"/>
        <dbReference type="ChEBI" id="CHEBI:33019"/>
        <dbReference type="ChEBI" id="CHEBI:59457"/>
        <dbReference type="ChEBI" id="CHEBI:73183"/>
        <dbReference type="EC" id="3.6.1.31"/>
    </reaction>
</comment>
<dbReference type="SUPFAM" id="SSF141734">
    <property type="entry name" value="HisI-like"/>
    <property type="match status" value="1"/>
</dbReference>
<dbReference type="AlphaFoldDB" id="A0A0G4GMC0"/>
<evidence type="ECO:0000256" key="1">
    <source>
        <dbReference type="ARBA" id="ARBA00000024"/>
    </source>
</evidence>
<dbReference type="PANTHER" id="PTHR42945">
    <property type="entry name" value="HISTIDINE BIOSYNTHESIS BIFUNCTIONAL PROTEIN"/>
    <property type="match status" value="1"/>
</dbReference>
<evidence type="ECO:0000256" key="6">
    <source>
        <dbReference type="ARBA" id="ARBA00022741"/>
    </source>
</evidence>
<dbReference type="Gene3D" id="3.10.20.810">
    <property type="entry name" value="Phosphoribosyl-AMP cyclohydrolase"/>
    <property type="match status" value="1"/>
</dbReference>
<keyword evidence="6" id="KW-0547">Nucleotide-binding</keyword>
<sequence length="463" mass="49837">MLIPVVDLSSLALPLPQRLTEWLTRASSFALCQVAIRNAAQDVILALCRPLRCWVGPFSMTDEGMDSAIKCLDGGAAMVEMTADEAQRGEWVGVLERLMDGVPPEAVKRIALAVEVSPGESDHLPGLVGALRGKVGWVKLTSRREGIDWMALVASLKTARGKDVQEDYMQLVVEGAGVDGDLVATLQGKDVHVMAGAAVPMEEGQPSVCFSSLLPTANGGSAPASGGSSPSPSPPLDAVECFTSCLTTDRPDGLFTTVVSDPGGIALGLVYSSVESIRVAIALQRGVYWSRSRKGLWRKGDTTGATQRLLRIEPDCDRDAVRFTVVQQGDPKAFCHRNTLTCWGPPTGITALEEVLQRRYHSAAPGSYTQKLFNDPNLLRNKLLEEAQELAEATEPDHVAAEAADLIYFALTRCVAAGATVHDVERHLDRRQLKVKRRAGNAKAHRIEAADKALKEIRDGAKE</sequence>
<comment type="catalytic activity">
    <reaction evidence="1">
        <text>1-(5-phospho-beta-D-ribosyl)-5'-AMP + H2O = 1-(5-phospho-beta-D-ribosyl)-5-[(5-phospho-beta-D-ribosylamino)methylideneamino]imidazole-4-carboxamide</text>
        <dbReference type="Rhea" id="RHEA:20049"/>
        <dbReference type="ChEBI" id="CHEBI:15377"/>
        <dbReference type="ChEBI" id="CHEBI:58435"/>
        <dbReference type="ChEBI" id="CHEBI:59457"/>
        <dbReference type="EC" id="3.5.4.19"/>
    </reaction>
</comment>